<keyword evidence="1" id="KW-0812">Transmembrane</keyword>
<organism evidence="2 3">
    <name type="scientific">Microbacterium invictum</name>
    <dbReference type="NCBI Taxonomy" id="515415"/>
    <lineage>
        <taxon>Bacteria</taxon>
        <taxon>Bacillati</taxon>
        <taxon>Actinomycetota</taxon>
        <taxon>Actinomycetes</taxon>
        <taxon>Micrococcales</taxon>
        <taxon>Microbacteriaceae</taxon>
        <taxon>Microbacterium</taxon>
    </lineage>
</organism>
<evidence type="ECO:0000313" key="3">
    <source>
        <dbReference type="Proteomes" id="UP000549113"/>
    </source>
</evidence>
<accession>A0AA40SRJ1</accession>
<reference evidence="2 3" key="1">
    <citation type="submission" date="2020-08" db="EMBL/GenBank/DDBJ databases">
        <title>Sequencing the genomes of 1000 actinobacteria strains.</title>
        <authorList>
            <person name="Klenk H.-P."/>
        </authorList>
    </citation>
    <scope>NUCLEOTIDE SEQUENCE [LARGE SCALE GENOMIC DNA]</scope>
    <source>
        <strain evidence="2 3">DSM 19600</strain>
    </source>
</reference>
<feature type="transmembrane region" description="Helical" evidence="1">
    <location>
        <begin position="6"/>
        <end position="29"/>
    </location>
</feature>
<protein>
    <submittedName>
        <fullName evidence="2">Uncharacterized protein</fullName>
    </submittedName>
</protein>
<dbReference type="EMBL" id="JACIFH010000001">
    <property type="protein sequence ID" value="MBB4141088.1"/>
    <property type="molecule type" value="Genomic_DNA"/>
</dbReference>
<keyword evidence="1" id="KW-0472">Membrane</keyword>
<dbReference type="RefSeq" id="WP_183500609.1">
    <property type="nucleotide sequence ID" value="NZ_BAABCO010000003.1"/>
</dbReference>
<evidence type="ECO:0000256" key="1">
    <source>
        <dbReference type="SAM" id="Phobius"/>
    </source>
</evidence>
<sequence length="78" mass="8486">MTVSPDVIGVIIAGAMLAATLFGGLWALMSHLMNRLEARLGVRFDNVETRLGRVEGEITELKIAVARLEGPTPRLLTR</sequence>
<name>A0AA40SRJ1_9MICO</name>
<evidence type="ECO:0000313" key="2">
    <source>
        <dbReference type="EMBL" id="MBB4141088.1"/>
    </source>
</evidence>
<dbReference type="AlphaFoldDB" id="A0AA40SRJ1"/>
<keyword evidence="3" id="KW-1185">Reference proteome</keyword>
<proteinExistence type="predicted"/>
<keyword evidence="1" id="KW-1133">Transmembrane helix</keyword>
<comment type="caution">
    <text evidence="2">The sequence shown here is derived from an EMBL/GenBank/DDBJ whole genome shotgun (WGS) entry which is preliminary data.</text>
</comment>
<gene>
    <name evidence="2" type="ORF">BKA10_002882</name>
</gene>
<dbReference type="Proteomes" id="UP000549113">
    <property type="component" value="Unassembled WGS sequence"/>
</dbReference>